<dbReference type="InterPro" id="IPR036291">
    <property type="entry name" value="NAD(P)-bd_dom_sf"/>
</dbReference>
<dbReference type="Gene3D" id="3.40.50.720">
    <property type="entry name" value="NAD(P)-binding Rossmann-like Domain"/>
    <property type="match status" value="1"/>
</dbReference>
<gene>
    <name evidence="2" type="ORF">HLUCCX10_12035</name>
</gene>
<dbReference type="OrthoDB" id="751203at2"/>
<dbReference type="Pfam" id="PF03446">
    <property type="entry name" value="NAD_binding_2"/>
    <property type="match status" value="1"/>
</dbReference>
<name>A0A0P7YGJ7_9BACT</name>
<dbReference type="PATRIC" id="fig|1305737.6.peg.3026"/>
<dbReference type="Proteomes" id="UP000050421">
    <property type="component" value="Unassembled WGS sequence"/>
</dbReference>
<evidence type="ECO:0000313" key="3">
    <source>
        <dbReference type="Proteomes" id="UP000050421"/>
    </source>
</evidence>
<dbReference type="InterPro" id="IPR006115">
    <property type="entry name" value="6PGDH_NADP-bd"/>
</dbReference>
<dbReference type="EMBL" id="LJXT01000079">
    <property type="protein sequence ID" value="KPQ13804.1"/>
    <property type="molecule type" value="Genomic_DNA"/>
</dbReference>
<dbReference type="GO" id="GO:0004029">
    <property type="term" value="F:aldehyde dehydrogenase (NAD+) activity"/>
    <property type="evidence" value="ECO:0007669"/>
    <property type="project" value="TreeGrafter"/>
</dbReference>
<dbReference type="InterPro" id="IPR051783">
    <property type="entry name" value="NAD(P)-dependent_oxidoreduct"/>
</dbReference>
<accession>A0A0P7YGJ7</accession>
<reference evidence="2 3" key="1">
    <citation type="submission" date="2015-09" db="EMBL/GenBank/DDBJ databases">
        <title>Identification and resolution of microdiversity through metagenomic sequencing of parallel consortia.</title>
        <authorList>
            <person name="Nelson W.C."/>
            <person name="Romine M.F."/>
            <person name="Lindemann S.R."/>
        </authorList>
    </citation>
    <scope>NUCLEOTIDE SEQUENCE [LARGE SCALE GENOMIC DNA]</scope>
    <source>
        <strain evidence="2">HL-49</strain>
    </source>
</reference>
<dbReference type="GO" id="GO:0005737">
    <property type="term" value="C:cytoplasm"/>
    <property type="evidence" value="ECO:0007669"/>
    <property type="project" value="TreeGrafter"/>
</dbReference>
<dbReference type="eggNOG" id="COG0451">
    <property type="taxonomic scope" value="Bacteria"/>
</dbReference>
<dbReference type="AlphaFoldDB" id="A0A0P7YGJ7"/>
<sequence length="277" mass="31181">MQKISIIGLGWIGLPLAKILQEKGHQVSGSTTTAEKTNLLLKEGVHAIQFSLDPYPSGVGFQQLFQSETLVINIPPRSRYDGGEKYLEQLKFLKDLLSSSAIKKVVYVSSTGVYPEENKESIYTENDILNLENTGNPNLWKAEKYLQENLTQKLSIIRFGGLLGDDRIPGKYFSGKENVTGHTGVNFIYRLDAAHLIAFVIENELWGETFNGVAPKHPRRKEIYEKNARELGIAPPLSYALEKENDQRIISGEKILDMGFEFLYPDPLDFPYSSPNQ</sequence>
<dbReference type="SUPFAM" id="SSF51735">
    <property type="entry name" value="NAD(P)-binding Rossmann-fold domains"/>
    <property type="match status" value="1"/>
</dbReference>
<dbReference type="GO" id="GO:0050661">
    <property type="term" value="F:NADP binding"/>
    <property type="evidence" value="ECO:0007669"/>
    <property type="project" value="InterPro"/>
</dbReference>
<evidence type="ECO:0000313" key="2">
    <source>
        <dbReference type="EMBL" id="KPQ13804.1"/>
    </source>
</evidence>
<comment type="caution">
    <text evidence="2">The sequence shown here is derived from an EMBL/GenBank/DDBJ whole genome shotgun (WGS) entry which is preliminary data.</text>
</comment>
<evidence type="ECO:0000259" key="1">
    <source>
        <dbReference type="Pfam" id="PF03446"/>
    </source>
</evidence>
<proteinExistence type="predicted"/>
<feature type="domain" description="6-phosphogluconate dehydrogenase NADP-binding" evidence="1">
    <location>
        <begin position="3"/>
        <end position="48"/>
    </location>
</feature>
<dbReference type="PANTHER" id="PTHR48079">
    <property type="entry name" value="PROTEIN YEEZ"/>
    <property type="match status" value="1"/>
</dbReference>
<dbReference type="STRING" id="1305737.GCA_000526355_03437"/>
<protein>
    <submittedName>
        <fullName evidence="2">NADH(P)-binding</fullName>
    </submittedName>
</protein>
<dbReference type="PANTHER" id="PTHR48079:SF6">
    <property type="entry name" value="NAD(P)-BINDING DOMAIN-CONTAINING PROTEIN-RELATED"/>
    <property type="match status" value="1"/>
</dbReference>
<organism evidence="2 3">
    <name type="scientific">Algoriphagus marincola HL-49</name>
    <dbReference type="NCBI Taxonomy" id="1305737"/>
    <lineage>
        <taxon>Bacteria</taxon>
        <taxon>Pseudomonadati</taxon>
        <taxon>Bacteroidota</taxon>
        <taxon>Cytophagia</taxon>
        <taxon>Cytophagales</taxon>
        <taxon>Cyclobacteriaceae</taxon>
        <taxon>Algoriphagus</taxon>
    </lineage>
</organism>